<feature type="transmembrane region" description="Helical" evidence="1">
    <location>
        <begin position="6"/>
        <end position="22"/>
    </location>
</feature>
<keyword evidence="1" id="KW-1133">Transmembrane helix</keyword>
<gene>
    <name evidence="2" type="ORF">A2V49_04720</name>
</gene>
<feature type="transmembrane region" description="Helical" evidence="1">
    <location>
        <begin position="60"/>
        <end position="81"/>
    </location>
</feature>
<keyword evidence="1" id="KW-0812">Transmembrane</keyword>
<dbReference type="Proteomes" id="UP000178615">
    <property type="component" value="Unassembled WGS sequence"/>
</dbReference>
<name>A0A1F4UJM9_UNCKA</name>
<sequence length="84" mass="10004">MPALIAKLIPIAIFALVVYWLLKEMEAADRRRDELKDNKFWKFFWPAVNIWLKIKRSHSILLWLIRAVVFMAVVYIIVSMISSR</sequence>
<evidence type="ECO:0000256" key="1">
    <source>
        <dbReference type="SAM" id="Phobius"/>
    </source>
</evidence>
<organism evidence="2 3">
    <name type="scientific">candidate division WWE3 bacterium RBG_19FT_COMBO_34_6</name>
    <dbReference type="NCBI Taxonomy" id="1802612"/>
    <lineage>
        <taxon>Bacteria</taxon>
        <taxon>Katanobacteria</taxon>
    </lineage>
</organism>
<evidence type="ECO:0000313" key="3">
    <source>
        <dbReference type="Proteomes" id="UP000178615"/>
    </source>
</evidence>
<dbReference type="AlphaFoldDB" id="A0A1F4UJM9"/>
<protein>
    <submittedName>
        <fullName evidence="2">Uncharacterized protein</fullName>
    </submittedName>
</protein>
<comment type="caution">
    <text evidence="2">The sequence shown here is derived from an EMBL/GenBank/DDBJ whole genome shotgun (WGS) entry which is preliminary data.</text>
</comment>
<dbReference type="EMBL" id="MEUV01000051">
    <property type="protein sequence ID" value="OGC45126.1"/>
    <property type="molecule type" value="Genomic_DNA"/>
</dbReference>
<evidence type="ECO:0000313" key="2">
    <source>
        <dbReference type="EMBL" id="OGC45126.1"/>
    </source>
</evidence>
<accession>A0A1F4UJM9</accession>
<proteinExistence type="predicted"/>
<reference evidence="2 3" key="1">
    <citation type="journal article" date="2016" name="Nat. Commun.">
        <title>Thousands of microbial genomes shed light on interconnected biogeochemical processes in an aquifer system.</title>
        <authorList>
            <person name="Anantharaman K."/>
            <person name="Brown C.T."/>
            <person name="Hug L.A."/>
            <person name="Sharon I."/>
            <person name="Castelle C.J."/>
            <person name="Probst A.J."/>
            <person name="Thomas B.C."/>
            <person name="Singh A."/>
            <person name="Wilkins M.J."/>
            <person name="Karaoz U."/>
            <person name="Brodie E.L."/>
            <person name="Williams K.H."/>
            <person name="Hubbard S.S."/>
            <person name="Banfield J.F."/>
        </authorList>
    </citation>
    <scope>NUCLEOTIDE SEQUENCE [LARGE SCALE GENOMIC DNA]</scope>
</reference>
<keyword evidence="1" id="KW-0472">Membrane</keyword>